<feature type="compositionally biased region" description="Polar residues" evidence="10">
    <location>
        <begin position="20"/>
        <end position="31"/>
    </location>
</feature>
<dbReference type="AlphaFoldDB" id="A0AAJ8M172"/>
<feature type="compositionally biased region" description="Pro residues" evidence="10">
    <location>
        <begin position="48"/>
        <end position="60"/>
    </location>
</feature>
<dbReference type="GO" id="GO:0031124">
    <property type="term" value="P:mRNA 3'-end processing"/>
    <property type="evidence" value="ECO:0007669"/>
    <property type="project" value="UniProtKB-ARBA"/>
</dbReference>
<gene>
    <name evidence="11" type="ORF">L203_103978</name>
</gene>
<keyword evidence="4" id="KW-0507">mRNA processing</keyword>
<evidence type="ECO:0000256" key="10">
    <source>
        <dbReference type="SAM" id="MobiDB-lite"/>
    </source>
</evidence>
<dbReference type="PANTHER" id="PTHR20383">
    <property type="entry name" value="RNA POLYMERASE II SUBUNIT A C-TERMINAL DOMAIN PHOSPHATASE"/>
    <property type="match status" value="1"/>
</dbReference>
<name>A0AAJ8M172_9TREE</name>
<evidence type="ECO:0000256" key="7">
    <source>
        <dbReference type="ARBA" id="ARBA00023242"/>
    </source>
</evidence>
<keyword evidence="5" id="KW-0378">Hydrolase</keyword>
<comment type="catalytic activity">
    <reaction evidence="9">
        <text>O-phospho-L-threonyl-[protein] + H2O = L-threonyl-[protein] + phosphate</text>
        <dbReference type="Rhea" id="RHEA:47004"/>
        <dbReference type="Rhea" id="RHEA-COMP:11060"/>
        <dbReference type="Rhea" id="RHEA-COMP:11605"/>
        <dbReference type="ChEBI" id="CHEBI:15377"/>
        <dbReference type="ChEBI" id="CHEBI:30013"/>
        <dbReference type="ChEBI" id="CHEBI:43474"/>
        <dbReference type="ChEBI" id="CHEBI:61977"/>
        <dbReference type="EC" id="3.1.3.16"/>
    </reaction>
</comment>
<evidence type="ECO:0000256" key="6">
    <source>
        <dbReference type="ARBA" id="ARBA00022912"/>
    </source>
</evidence>
<dbReference type="InterPro" id="IPR006811">
    <property type="entry name" value="RNA_pol_II_suA"/>
</dbReference>
<dbReference type="EC" id="3.1.3.16" evidence="3"/>
<feature type="region of interest" description="Disordered" evidence="10">
    <location>
        <begin position="1"/>
        <end position="145"/>
    </location>
</feature>
<accession>A0AAJ8M172</accession>
<keyword evidence="6" id="KW-0904">Protein phosphatase</keyword>
<proteinExistence type="inferred from homology"/>
<dbReference type="RefSeq" id="XP_066069465.1">
    <property type="nucleotide sequence ID" value="XM_066213368.1"/>
</dbReference>
<dbReference type="Pfam" id="PF04722">
    <property type="entry name" value="Ssu72"/>
    <property type="match status" value="1"/>
</dbReference>
<evidence type="ECO:0000256" key="2">
    <source>
        <dbReference type="ARBA" id="ARBA00008978"/>
    </source>
</evidence>
<sequence length="389" mass="42909">MDPRRRSNQRGPSSLPPNPNVYNKTPQQSYGGSYHNVPPPYHNQAPGYGPPPQHSTPDPPQGYRDPSQGYRGTPPSQNSHNGYVANPRPHGARNNPPPYSSAGPIDSRMRSQDPRARFSDRGSNYNVPTPPLGQTPPPVPNYGTPPIPDRPVDITMQNHYQRPYGGQMDDNMQQGPVAAVTVPPVAEPMSNKGVVGKRRPLFCVVCASNNNRSMEAHNVLNNHAFRVISAGTGSAVRLPGPSITQPNVYNFGTPYDEIYKDLESKDPNLYTRNGILPMLDRNRKVKLAPEKWQDMKTVTADVVITCEERCFDAVCDNLLARGGEYNKPIHIINIEIKDNPEEALIAGRSILELATAIEASNDIDSEIDTILNTHGDKHPHTLLHTVGFY</sequence>
<reference evidence="11" key="1">
    <citation type="submission" date="2016-06" db="EMBL/GenBank/DDBJ databases">
        <authorList>
            <person name="Cuomo C."/>
            <person name="Litvintseva A."/>
            <person name="Heitman J."/>
            <person name="Chen Y."/>
            <person name="Sun S."/>
            <person name="Springer D."/>
            <person name="Dromer F."/>
            <person name="Young S."/>
            <person name="Zeng Q."/>
            <person name="Chapman S."/>
            <person name="Gujja S."/>
            <person name="Saif S."/>
            <person name="Birren B."/>
        </authorList>
    </citation>
    <scope>NUCLEOTIDE SEQUENCE</scope>
    <source>
        <strain evidence="11">CBS 7841</strain>
    </source>
</reference>
<evidence type="ECO:0000313" key="12">
    <source>
        <dbReference type="Proteomes" id="UP000094043"/>
    </source>
</evidence>
<feature type="compositionally biased region" description="Basic and acidic residues" evidence="10">
    <location>
        <begin position="107"/>
        <end position="120"/>
    </location>
</feature>
<dbReference type="GO" id="GO:0008420">
    <property type="term" value="F:RNA polymerase II CTD heptapeptide repeat phosphatase activity"/>
    <property type="evidence" value="ECO:0007669"/>
    <property type="project" value="UniProtKB-ARBA"/>
</dbReference>
<feature type="compositionally biased region" description="Pro residues" evidence="10">
    <location>
        <begin position="128"/>
        <end position="145"/>
    </location>
</feature>
<evidence type="ECO:0000256" key="3">
    <source>
        <dbReference type="ARBA" id="ARBA00013081"/>
    </source>
</evidence>
<evidence type="ECO:0000313" key="11">
    <source>
        <dbReference type="EMBL" id="WVN88765.1"/>
    </source>
</evidence>
<comment type="catalytic activity">
    <reaction evidence="8">
        <text>O-phospho-L-seryl-[protein] + H2O = L-seryl-[protein] + phosphate</text>
        <dbReference type="Rhea" id="RHEA:20629"/>
        <dbReference type="Rhea" id="RHEA-COMP:9863"/>
        <dbReference type="Rhea" id="RHEA-COMP:11604"/>
        <dbReference type="ChEBI" id="CHEBI:15377"/>
        <dbReference type="ChEBI" id="CHEBI:29999"/>
        <dbReference type="ChEBI" id="CHEBI:43474"/>
        <dbReference type="ChEBI" id="CHEBI:83421"/>
        <dbReference type="EC" id="3.1.3.16"/>
    </reaction>
</comment>
<keyword evidence="7" id="KW-0539">Nucleus</keyword>
<dbReference type="Gene3D" id="3.40.50.2300">
    <property type="match status" value="2"/>
</dbReference>
<evidence type="ECO:0000256" key="8">
    <source>
        <dbReference type="ARBA" id="ARBA00047761"/>
    </source>
</evidence>
<comment type="subcellular location">
    <subcellularLocation>
        <location evidence="1">Nucleus</location>
    </subcellularLocation>
</comment>
<comment type="similarity">
    <text evidence="2">Belongs to the SSU72 phosphatase family.</text>
</comment>
<dbReference type="KEGG" id="cdep:91088188"/>
<dbReference type="GO" id="GO:0005847">
    <property type="term" value="C:mRNA cleavage and polyadenylation specificity factor complex"/>
    <property type="evidence" value="ECO:0007669"/>
    <property type="project" value="UniProtKB-ARBA"/>
</dbReference>
<evidence type="ECO:0000256" key="1">
    <source>
        <dbReference type="ARBA" id="ARBA00004123"/>
    </source>
</evidence>
<evidence type="ECO:0000256" key="5">
    <source>
        <dbReference type="ARBA" id="ARBA00022801"/>
    </source>
</evidence>
<evidence type="ECO:0000256" key="9">
    <source>
        <dbReference type="ARBA" id="ARBA00048336"/>
    </source>
</evidence>
<keyword evidence="12" id="KW-1185">Reference proteome</keyword>
<dbReference type="Proteomes" id="UP000094043">
    <property type="component" value="Chromosome 4"/>
</dbReference>
<reference evidence="11" key="3">
    <citation type="submission" date="2024-01" db="EMBL/GenBank/DDBJ databases">
        <authorList>
            <person name="Coelho M.A."/>
            <person name="David-Palma M."/>
            <person name="Shea T."/>
            <person name="Sun S."/>
            <person name="Cuomo C.A."/>
            <person name="Heitman J."/>
        </authorList>
    </citation>
    <scope>NUCLEOTIDE SEQUENCE</scope>
    <source>
        <strain evidence="11">CBS 7841</strain>
    </source>
</reference>
<dbReference type="GeneID" id="91088188"/>
<protein>
    <recommendedName>
        <fullName evidence="3">protein-serine/threonine phosphatase</fullName>
        <ecNumber evidence="3">3.1.3.16</ecNumber>
    </recommendedName>
</protein>
<reference evidence="11" key="2">
    <citation type="journal article" date="2022" name="Elife">
        <title>Obligate sexual reproduction of a homothallic fungus closely related to the Cryptococcus pathogenic species complex.</title>
        <authorList>
            <person name="Passer A.R."/>
            <person name="Clancey S.A."/>
            <person name="Shea T."/>
            <person name="David-Palma M."/>
            <person name="Averette A.F."/>
            <person name="Boekhout T."/>
            <person name="Porcel B.M."/>
            <person name="Nowrousian M."/>
            <person name="Cuomo C.A."/>
            <person name="Sun S."/>
            <person name="Heitman J."/>
            <person name="Coelho M.A."/>
        </authorList>
    </citation>
    <scope>NUCLEOTIDE SEQUENCE</scope>
    <source>
        <strain evidence="11">CBS 7841</strain>
    </source>
</reference>
<dbReference type="FunFam" id="3.40.50.2300:FF:000039">
    <property type="entry name" value="RNA polymerase II subunit A C-terminal domain phosphatase"/>
    <property type="match status" value="1"/>
</dbReference>
<evidence type="ECO:0000256" key="4">
    <source>
        <dbReference type="ARBA" id="ARBA00022664"/>
    </source>
</evidence>
<dbReference type="EMBL" id="CP143787">
    <property type="protein sequence ID" value="WVN88765.1"/>
    <property type="molecule type" value="Genomic_DNA"/>
</dbReference>
<organism evidence="11 12">
    <name type="scientific">Cryptococcus depauperatus CBS 7841</name>
    <dbReference type="NCBI Taxonomy" id="1295531"/>
    <lineage>
        <taxon>Eukaryota</taxon>
        <taxon>Fungi</taxon>
        <taxon>Dikarya</taxon>
        <taxon>Basidiomycota</taxon>
        <taxon>Agaricomycotina</taxon>
        <taxon>Tremellomycetes</taxon>
        <taxon>Tremellales</taxon>
        <taxon>Cryptococcaceae</taxon>
        <taxon>Cryptococcus</taxon>
    </lineage>
</organism>